<accession>A0A239JYM4</accession>
<dbReference type="PROSITE" id="PS51318">
    <property type="entry name" value="TAT"/>
    <property type="match status" value="1"/>
</dbReference>
<dbReference type="PANTHER" id="PTHR43032">
    <property type="entry name" value="PROTEIN-METHIONINE-SULFOXIDE REDUCTASE"/>
    <property type="match status" value="1"/>
</dbReference>
<dbReference type="GO" id="GO:0043546">
    <property type="term" value="F:molybdopterin cofactor binding"/>
    <property type="evidence" value="ECO:0007669"/>
    <property type="project" value="UniProtKB-UniRule"/>
</dbReference>
<evidence type="ECO:0000259" key="6">
    <source>
        <dbReference type="Pfam" id="PF00174"/>
    </source>
</evidence>
<dbReference type="Pfam" id="PF00174">
    <property type="entry name" value="Oxidored_molyb"/>
    <property type="match status" value="1"/>
</dbReference>
<proteinExistence type="inferred from homology"/>
<dbReference type="GO" id="GO:0046872">
    <property type="term" value="F:metal ion binding"/>
    <property type="evidence" value="ECO:0007669"/>
    <property type="project" value="UniProtKB-KW"/>
</dbReference>
<comment type="PTM">
    <text evidence="5">Predicted to be exported by the Tat system. The position of the signal peptide cleavage has not been experimentally proven.</text>
</comment>
<evidence type="ECO:0000313" key="8">
    <source>
        <dbReference type="Proteomes" id="UP000198356"/>
    </source>
</evidence>
<comment type="subunit">
    <text evidence="5">Heterodimer of a catalytic subunit (MsrP) and a heme-binding subunit (MsrQ).</text>
</comment>
<comment type="caution">
    <text evidence="5">Lacks conserved residue(s) required for the propagation of feature annotation.</text>
</comment>
<sequence>MLLRTEKPIPSSEITPQEVYESFTMTRRRMLSGLGAVGAAAAAAGLPQLALGETPLKFATSNYTVNDRATTPESKAKSYNNFYEFGEQKDDPARNAHKLKTSPWSVQIEGLVKTPQTLDLGKLMALRPIEQRVYRFRCVEAWSMVIPWDGFPLAELIKFVNPLSSAKFVQFISLADRKTEDLPSGISWPYSEGLRMDEAMNPLTLLTFGSYGQTLANQQGAPVRVIIPWKYGFKSAKSIVKIRFVDKMPPTTWNDLNPGEYGFYSNVNPTVDHPRWSQAHERLLNSSGNSLFVKSVPTLPFNGYANEVASMYAGMDLKRNY</sequence>
<feature type="binding site" evidence="5">
    <location>
        <begin position="235"/>
        <end position="237"/>
    </location>
    <ligand>
        <name>Mo-molybdopterin</name>
        <dbReference type="ChEBI" id="CHEBI:71302"/>
    </ligand>
</feature>
<evidence type="ECO:0000256" key="4">
    <source>
        <dbReference type="ARBA" id="ARBA00023002"/>
    </source>
</evidence>
<comment type="function">
    <text evidence="5">Part of the MsrPQ system that repairs oxidized cell envelope proteins containing methionine sulfoxide residues (Met-O), using respiratory chain electrons. Thus protects these proteins from oxidative-stress damage caused by reactive species of oxygen and chlorine. MsrPQ is essential for the maintenance of envelope integrity under bleach stress, rescuing a wide series of structurally unrelated cell envelope proteins from methionine oxidation. The catalytic subunit MsrP is non-stereospecific, being able to reduce both (R-) and (S-) diastereoisomers of methionine sulfoxide.</text>
</comment>
<feature type="domain" description="Oxidoreductase molybdopterin-binding" evidence="6">
    <location>
        <begin position="99"/>
        <end position="253"/>
    </location>
</feature>
<dbReference type="InterPro" id="IPR006311">
    <property type="entry name" value="TAT_signal"/>
</dbReference>
<dbReference type="GO" id="GO:0030091">
    <property type="term" value="P:protein repair"/>
    <property type="evidence" value="ECO:0007669"/>
    <property type="project" value="UniProtKB-UniRule"/>
</dbReference>
<feature type="binding site" evidence="5">
    <location>
        <position position="224"/>
    </location>
    <ligand>
        <name>Mo-molybdopterin</name>
        <dbReference type="ChEBI" id="CHEBI:71302"/>
    </ligand>
</feature>
<feature type="binding site" evidence="5">
    <location>
        <position position="173"/>
    </location>
    <ligand>
        <name>Mo-molybdopterin</name>
        <dbReference type="ChEBI" id="CHEBI:71302"/>
    </ligand>
</feature>
<feature type="binding site" evidence="5">
    <location>
        <position position="80"/>
    </location>
    <ligand>
        <name>Mo-molybdopterin</name>
        <dbReference type="ChEBI" id="CHEBI:71302"/>
    </ligand>
</feature>
<comment type="catalytic activity">
    <reaction evidence="5">
        <text>L-methionyl-[protein] + a quinone + H2O = L-methionyl-(S)-S-oxide-[protein] + a quinol</text>
        <dbReference type="Rhea" id="RHEA:51292"/>
        <dbReference type="Rhea" id="RHEA-COMP:12313"/>
        <dbReference type="Rhea" id="RHEA-COMP:12315"/>
        <dbReference type="ChEBI" id="CHEBI:15377"/>
        <dbReference type="ChEBI" id="CHEBI:16044"/>
        <dbReference type="ChEBI" id="CHEBI:24646"/>
        <dbReference type="ChEBI" id="CHEBI:44120"/>
        <dbReference type="ChEBI" id="CHEBI:132124"/>
    </reaction>
</comment>
<evidence type="ECO:0000313" key="7">
    <source>
        <dbReference type="EMBL" id="SNT10572.1"/>
    </source>
</evidence>
<dbReference type="OrthoDB" id="9778777at2"/>
<reference evidence="7 8" key="1">
    <citation type="submission" date="2017-06" db="EMBL/GenBank/DDBJ databases">
        <authorList>
            <person name="Kim H.J."/>
            <person name="Triplett B.A."/>
        </authorList>
    </citation>
    <scope>NUCLEOTIDE SEQUENCE [LARGE SCALE GENOMIC DNA]</scope>
    <source>
        <strain evidence="7 8">DSM 18704</strain>
    </source>
</reference>
<dbReference type="EC" id="1.8.5.-" evidence="5"/>
<dbReference type="HAMAP" id="MF_01206">
    <property type="entry name" value="MsrP"/>
    <property type="match status" value="1"/>
</dbReference>
<evidence type="ECO:0000256" key="2">
    <source>
        <dbReference type="ARBA" id="ARBA00022723"/>
    </source>
</evidence>
<dbReference type="RefSeq" id="WP_089408848.1">
    <property type="nucleotide sequence ID" value="NZ_FZOU01000004.1"/>
</dbReference>
<feature type="binding site" evidence="5">
    <location>
        <position position="138"/>
    </location>
    <ligand>
        <name>Mo-molybdopterin</name>
        <dbReference type="ChEBI" id="CHEBI:71302"/>
    </ligand>
    <ligandPart>
        <name>Mo</name>
        <dbReference type="ChEBI" id="CHEBI:28685"/>
    </ligandPart>
</feature>
<keyword evidence="8" id="KW-1185">Reference proteome</keyword>
<feature type="binding site" evidence="5">
    <location>
        <begin position="83"/>
        <end position="84"/>
    </location>
    <ligand>
        <name>Mo-molybdopterin</name>
        <dbReference type="ChEBI" id="CHEBI:71302"/>
    </ligand>
</feature>
<comment type="similarity">
    <text evidence="5">Belongs to the MsrP family.</text>
</comment>
<name>A0A239JYM4_9BACT</name>
<dbReference type="InterPro" id="IPR036374">
    <property type="entry name" value="OxRdtase_Mopterin-bd_sf"/>
</dbReference>
<dbReference type="InterPro" id="IPR022867">
    <property type="entry name" value="MsrP"/>
</dbReference>
<keyword evidence="1 5" id="KW-0500">Molybdenum</keyword>
<evidence type="ECO:0000256" key="1">
    <source>
        <dbReference type="ARBA" id="ARBA00022505"/>
    </source>
</evidence>
<evidence type="ECO:0000256" key="3">
    <source>
        <dbReference type="ARBA" id="ARBA00022729"/>
    </source>
</evidence>
<organism evidence="7 8">
    <name type="scientific">Granulicella rosea</name>
    <dbReference type="NCBI Taxonomy" id="474952"/>
    <lineage>
        <taxon>Bacteria</taxon>
        <taxon>Pseudomonadati</taxon>
        <taxon>Acidobacteriota</taxon>
        <taxon>Terriglobia</taxon>
        <taxon>Terriglobales</taxon>
        <taxon>Acidobacteriaceae</taxon>
        <taxon>Granulicella</taxon>
    </lineage>
</organism>
<dbReference type="EMBL" id="FZOU01000004">
    <property type="protein sequence ID" value="SNT10572.1"/>
    <property type="molecule type" value="Genomic_DNA"/>
</dbReference>
<keyword evidence="4 5" id="KW-0560">Oxidoreductase</keyword>
<comment type="cofactor">
    <cofactor evidence="5">
        <name>Mo-molybdopterin</name>
        <dbReference type="ChEBI" id="CHEBI:71302"/>
    </cofactor>
    <text evidence="5">Binds 1 Mo-molybdopterin (Mo-MPT) cofactor per subunit.</text>
</comment>
<dbReference type="SUPFAM" id="SSF56524">
    <property type="entry name" value="Oxidoreductase molybdopterin-binding domain"/>
    <property type="match status" value="1"/>
</dbReference>
<dbReference type="NCBIfam" id="NF003767">
    <property type="entry name" value="PRK05363.1"/>
    <property type="match status" value="1"/>
</dbReference>
<dbReference type="Gene3D" id="3.90.420.10">
    <property type="entry name" value="Oxidoreductase, molybdopterin-binding domain"/>
    <property type="match status" value="1"/>
</dbReference>
<dbReference type="Proteomes" id="UP000198356">
    <property type="component" value="Unassembled WGS sequence"/>
</dbReference>
<comment type="catalytic activity">
    <reaction evidence="5">
        <text>L-methionyl-[protein] + a quinone + H2O = L-methionyl-(R)-S-oxide-[protein] + a quinol</text>
        <dbReference type="Rhea" id="RHEA:51296"/>
        <dbReference type="Rhea" id="RHEA-COMP:12313"/>
        <dbReference type="Rhea" id="RHEA-COMP:12314"/>
        <dbReference type="ChEBI" id="CHEBI:15377"/>
        <dbReference type="ChEBI" id="CHEBI:16044"/>
        <dbReference type="ChEBI" id="CHEBI:24646"/>
        <dbReference type="ChEBI" id="CHEBI:45764"/>
        <dbReference type="ChEBI" id="CHEBI:132124"/>
    </reaction>
</comment>
<keyword evidence="2 5" id="KW-0479">Metal-binding</keyword>
<keyword evidence="3 5" id="KW-0732">Signal</keyword>
<dbReference type="PANTHER" id="PTHR43032:SF3">
    <property type="entry name" value="PROTEIN-METHIONINE-SULFOXIDE REDUCTASE CATALYTIC SUBUNIT MSRP"/>
    <property type="match status" value="1"/>
</dbReference>
<dbReference type="InterPro" id="IPR000572">
    <property type="entry name" value="OxRdtase_Mopterin-bd_dom"/>
</dbReference>
<dbReference type="AlphaFoldDB" id="A0A239JYM4"/>
<dbReference type="GO" id="GO:0016672">
    <property type="term" value="F:oxidoreductase activity, acting on a sulfur group of donors, quinone or similar compound as acceptor"/>
    <property type="evidence" value="ECO:0007669"/>
    <property type="project" value="UniProtKB-UniRule"/>
</dbReference>
<gene>
    <name evidence="5" type="primary">msrP</name>
    <name evidence="7" type="ORF">SAMN05421770_104189</name>
</gene>
<protein>
    <recommendedName>
        <fullName evidence="5">Protein-methionine-sulfoxide reductase catalytic subunit MsrP</fullName>
        <ecNumber evidence="5">1.8.5.-</ecNumber>
    </recommendedName>
</protein>
<evidence type="ECO:0000256" key="5">
    <source>
        <dbReference type="HAMAP-Rule" id="MF_01206"/>
    </source>
</evidence>